<dbReference type="Pfam" id="PF12937">
    <property type="entry name" value="F-box-like"/>
    <property type="match status" value="1"/>
</dbReference>
<dbReference type="Pfam" id="PF12894">
    <property type="entry name" value="ANAPC4_WD40"/>
    <property type="match status" value="1"/>
</dbReference>
<feature type="region of interest" description="Disordered" evidence="5">
    <location>
        <begin position="383"/>
        <end position="404"/>
    </location>
</feature>
<keyword evidence="8" id="KW-1185">Reference proteome</keyword>
<dbReference type="SMART" id="SM00320">
    <property type="entry name" value="WD40"/>
    <property type="match status" value="7"/>
</dbReference>
<dbReference type="SUPFAM" id="SSF50998">
    <property type="entry name" value="Quinoprotein alcohol dehydrogenase-like"/>
    <property type="match status" value="1"/>
</dbReference>
<evidence type="ECO:0000256" key="4">
    <source>
        <dbReference type="PROSITE-ProRule" id="PRU00221"/>
    </source>
</evidence>
<dbReference type="AlphaFoldDB" id="W4K0D9"/>
<dbReference type="Pfam" id="PF00400">
    <property type="entry name" value="WD40"/>
    <property type="match status" value="4"/>
</dbReference>
<keyword evidence="1 4" id="KW-0853">WD repeat</keyword>
<dbReference type="InterPro" id="IPR011047">
    <property type="entry name" value="Quinoprotein_ADH-like_sf"/>
</dbReference>
<feature type="repeat" description="WD" evidence="4">
    <location>
        <begin position="521"/>
        <end position="560"/>
    </location>
</feature>
<dbReference type="InterPro" id="IPR051075">
    <property type="entry name" value="SCF_subunit_WD-repeat"/>
</dbReference>
<dbReference type="InterPro" id="IPR001810">
    <property type="entry name" value="F-box_dom"/>
</dbReference>
<proteinExistence type="predicted"/>
<feature type="compositionally biased region" description="Polar residues" evidence="5">
    <location>
        <begin position="345"/>
        <end position="360"/>
    </location>
</feature>
<dbReference type="PROSITE" id="PS50082">
    <property type="entry name" value="WD_REPEATS_2"/>
    <property type="match status" value="5"/>
</dbReference>
<evidence type="ECO:0000256" key="2">
    <source>
        <dbReference type="ARBA" id="ARBA00022737"/>
    </source>
</evidence>
<protein>
    <recommendedName>
        <fullName evidence="6">F-box domain-containing protein</fullName>
    </recommendedName>
</protein>
<dbReference type="RefSeq" id="XP_009548920.1">
    <property type="nucleotide sequence ID" value="XM_009550625.1"/>
</dbReference>
<dbReference type="PRINTS" id="PR00320">
    <property type="entry name" value="GPROTEINBRPT"/>
</dbReference>
<dbReference type="EMBL" id="KI925461">
    <property type="protein sequence ID" value="ETW78591.1"/>
    <property type="molecule type" value="Genomic_DNA"/>
</dbReference>
<dbReference type="SMART" id="SM00256">
    <property type="entry name" value="FBOX"/>
    <property type="match status" value="1"/>
</dbReference>
<dbReference type="PROSITE" id="PS00678">
    <property type="entry name" value="WD_REPEATS_1"/>
    <property type="match status" value="2"/>
</dbReference>
<dbReference type="Gene3D" id="1.20.1280.50">
    <property type="match status" value="1"/>
</dbReference>
<dbReference type="InterPro" id="IPR036322">
    <property type="entry name" value="WD40_repeat_dom_sf"/>
</dbReference>
<feature type="repeat" description="WD" evidence="4">
    <location>
        <begin position="481"/>
        <end position="520"/>
    </location>
</feature>
<evidence type="ECO:0000256" key="1">
    <source>
        <dbReference type="ARBA" id="ARBA00022574"/>
    </source>
</evidence>
<dbReference type="eggNOG" id="KOG0274">
    <property type="taxonomic scope" value="Eukaryota"/>
</dbReference>
<dbReference type="Gene3D" id="2.130.10.10">
    <property type="entry name" value="YVTN repeat-like/Quinoprotein amine dehydrogenase"/>
    <property type="match status" value="2"/>
</dbReference>
<dbReference type="InterPro" id="IPR036047">
    <property type="entry name" value="F-box-like_dom_sf"/>
</dbReference>
<keyword evidence="2" id="KW-0677">Repeat</keyword>
<organism evidence="7 8">
    <name type="scientific">Heterobasidion irregulare (strain TC 32-1)</name>
    <dbReference type="NCBI Taxonomy" id="747525"/>
    <lineage>
        <taxon>Eukaryota</taxon>
        <taxon>Fungi</taxon>
        <taxon>Dikarya</taxon>
        <taxon>Basidiomycota</taxon>
        <taxon>Agaricomycotina</taxon>
        <taxon>Agaricomycetes</taxon>
        <taxon>Russulales</taxon>
        <taxon>Bondarzewiaceae</taxon>
        <taxon>Heterobasidion</taxon>
        <taxon>Heterobasidion annosum species complex</taxon>
    </lineage>
</organism>
<dbReference type="PROSITE" id="PS50181">
    <property type="entry name" value="FBOX"/>
    <property type="match status" value="1"/>
</dbReference>
<keyword evidence="3" id="KW-0833">Ubl conjugation pathway</keyword>
<dbReference type="InterPro" id="IPR015943">
    <property type="entry name" value="WD40/YVTN_repeat-like_dom_sf"/>
</dbReference>
<evidence type="ECO:0000259" key="6">
    <source>
        <dbReference type="PROSITE" id="PS50181"/>
    </source>
</evidence>
<dbReference type="HOGENOM" id="CLU_000288_103_2_1"/>
<dbReference type="InterPro" id="IPR020472">
    <property type="entry name" value="WD40_PAC1"/>
</dbReference>
<feature type="repeat" description="WD" evidence="4">
    <location>
        <begin position="601"/>
        <end position="640"/>
    </location>
</feature>
<reference evidence="7 8" key="1">
    <citation type="journal article" date="2012" name="New Phytol.">
        <title>Insight into trade-off between wood decay and parasitism from the genome of a fungal forest pathogen.</title>
        <authorList>
            <person name="Olson A."/>
            <person name="Aerts A."/>
            <person name="Asiegbu F."/>
            <person name="Belbahri L."/>
            <person name="Bouzid O."/>
            <person name="Broberg A."/>
            <person name="Canback B."/>
            <person name="Coutinho P.M."/>
            <person name="Cullen D."/>
            <person name="Dalman K."/>
            <person name="Deflorio G."/>
            <person name="van Diepen L.T."/>
            <person name="Dunand C."/>
            <person name="Duplessis S."/>
            <person name="Durling M."/>
            <person name="Gonthier P."/>
            <person name="Grimwood J."/>
            <person name="Fossdal C.G."/>
            <person name="Hansson D."/>
            <person name="Henrissat B."/>
            <person name="Hietala A."/>
            <person name="Himmelstrand K."/>
            <person name="Hoffmeister D."/>
            <person name="Hogberg N."/>
            <person name="James T.Y."/>
            <person name="Karlsson M."/>
            <person name="Kohler A."/>
            <person name="Kues U."/>
            <person name="Lee Y.H."/>
            <person name="Lin Y.C."/>
            <person name="Lind M."/>
            <person name="Lindquist E."/>
            <person name="Lombard V."/>
            <person name="Lucas S."/>
            <person name="Lunden K."/>
            <person name="Morin E."/>
            <person name="Murat C."/>
            <person name="Park J."/>
            <person name="Raffaello T."/>
            <person name="Rouze P."/>
            <person name="Salamov A."/>
            <person name="Schmutz J."/>
            <person name="Solheim H."/>
            <person name="Stahlberg J."/>
            <person name="Velez H."/>
            <person name="de Vries R.P."/>
            <person name="Wiebenga A."/>
            <person name="Woodward S."/>
            <person name="Yakovlev I."/>
            <person name="Garbelotto M."/>
            <person name="Martin F."/>
            <person name="Grigoriev I.V."/>
            <person name="Stenlid J."/>
        </authorList>
    </citation>
    <scope>NUCLEOTIDE SEQUENCE [LARGE SCALE GENOMIC DNA]</scope>
    <source>
        <strain evidence="7 8">TC 32-1</strain>
    </source>
</reference>
<dbReference type="PANTHER" id="PTHR19872:SF9">
    <property type="entry name" value="UBIQUITIN-BINDING SDF UBIQUITIN LIGASE COMPLEX SUBUNIT"/>
    <property type="match status" value="1"/>
</dbReference>
<gene>
    <name evidence="7" type="ORF">HETIRDRAFT_477837</name>
</gene>
<name>W4K0D9_HETIT</name>
<accession>W4K0D9</accession>
<feature type="repeat" description="WD" evidence="4">
    <location>
        <begin position="415"/>
        <end position="438"/>
    </location>
</feature>
<feature type="domain" description="F-box" evidence="6">
    <location>
        <begin position="84"/>
        <end position="131"/>
    </location>
</feature>
<dbReference type="SUPFAM" id="SSF50978">
    <property type="entry name" value="WD40 repeat-like"/>
    <property type="match status" value="1"/>
</dbReference>
<dbReference type="OrthoDB" id="190105at2759"/>
<evidence type="ECO:0000313" key="8">
    <source>
        <dbReference type="Proteomes" id="UP000030671"/>
    </source>
</evidence>
<evidence type="ECO:0000256" key="3">
    <source>
        <dbReference type="ARBA" id="ARBA00022786"/>
    </source>
</evidence>
<dbReference type="PANTHER" id="PTHR19872">
    <property type="entry name" value="UBIQUITIN LIGASE SPECIFICITY FACTOR/HREP PROTEIN"/>
    <property type="match status" value="1"/>
</dbReference>
<dbReference type="InterPro" id="IPR024977">
    <property type="entry name" value="Apc4-like_WD40_dom"/>
</dbReference>
<dbReference type="STRING" id="747525.W4K0D9"/>
<dbReference type="GeneID" id="20677781"/>
<evidence type="ECO:0000313" key="7">
    <source>
        <dbReference type="EMBL" id="ETW78591.1"/>
    </source>
</evidence>
<dbReference type="InterPro" id="IPR001680">
    <property type="entry name" value="WD40_rpt"/>
</dbReference>
<dbReference type="InterPro" id="IPR019775">
    <property type="entry name" value="WD40_repeat_CS"/>
</dbReference>
<dbReference type="PROSITE" id="PS50294">
    <property type="entry name" value="WD_REPEATS_REGION"/>
    <property type="match status" value="4"/>
</dbReference>
<dbReference type="Proteomes" id="UP000030671">
    <property type="component" value="Unassembled WGS sequence"/>
</dbReference>
<dbReference type="KEGG" id="hir:HETIRDRAFT_477837"/>
<feature type="region of interest" description="Disordered" evidence="5">
    <location>
        <begin position="345"/>
        <end position="365"/>
    </location>
</feature>
<sequence>MSPESSTIYIPIIPPPTPASSPRPSDIILGSNHNGLPNDLRNEVTRLKSLIPSVRRRFLAAILAQCTPSELLFVSTIIAPLLKRDFLFELPTELALYILSFVEEPQTLARVAQVSRSWAQLAADESLWRRLCDVYGFNREANRDESMKADVYDYHPAERIIHDVSKGYMIRLPQSPDTKQGVLDPNQLPRLPLNPTHIPLTLSVHLKPSYRVFFRNAYTTVTNWRRGGHCLRTHRVPSLTPDSGVVTSVALDKDWLVAGLANHRIHVFSAHTGVLVRTLIGHELGVWAVNLVSCGGTWVGPDSDNICEDAADKERIRKATRRSARGDTDKELQMVIPLKEALDRSLNQNQSSARTSTTDPHSMDTDNILLGTMRAALGLDQPLRYPEDDRHNQHPHAKQSDVCGASEGWGQPNALVVSGGCDKVLRVWDIKSGQCIYVLHGHTSTVRCLRVLHNRPIAVSGSRDMSLRVWDVRRGRMLRVLEGHTSSVRALDVCGNRAVSGSYDCTCRVWDIDTGVCLHVLRGHIHQIYSVAFDGERVASGGLDTTVRVWDSHTGHCLALLQGHTALVCQLQISLTLLATGGADGRVITFDLRTYTVLHRILAHDSSVTALQFDGEFLVTGGNDGRVRLYELESGDYVREMTEQSESVWKVVYRREVCAIMCKRAGKTVVEIWSFKSKEKEEAASYLLP</sequence>
<dbReference type="CDD" id="cd00200">
    <property type="entry name" value="WD40"/>
    <property type="match status" value="1"/>
</dbReference>
<dbReference type="SUPFAM" id="SSF81383">
    <property type="entry name" value="F-box domain"/>
    <property type="match status" value="1"/>
</dbReference>
<dbReference type="InParanoid" id="W4K0D9"/>
<feature type="repeat" description="WD" evidence="4">
    <location>
        <begin position="439"/>
        <end position="480"/>
    </location>
</feature>
<evidence type="ECO:0000256" key="5">
    <source>
        <dbReference type="SAM" id="MobiDB-lite"/>
    </source>
</evidence>